<dbReference type="InterPro" id="IPR003141">
    <property type="entry name" value="Pol/His_phosphatase_N"/>
</dbReference>
<dbReference type="Pfam" id="PF14579">
    <property type="entry name" value="HHH_6"/>
    <property type="match status" value="1"/>
</dbReference>
<dbReference type="Gene3D" id="3.20.20.140">
    <property type="entry name" value="Metal-dependent hydrolases"/>
    <property type="match status" value="1"/>
</dbReference>
<dbReference type="PANTHER" id="PTHR32294">
    <property type="entry name" value="DNA POLYMERASE III SUBUNIT ALPHA"/>
    <property type="match status" value="1"/>
</dbReference>
<evidence type="ECO:0000313" key="12">
    <source>
        <dbReference type="EMBL" id="MDQ0231026.1"/>
    </source>
</evidence>
<dbReference type="CDD" id="cd04485">
    <property type="entry name" value="DnaE_OBF"/>
    <property type="match status" value="1"/>
</dbReference>
<dbReference type="InterPro" id="IPR016195">
    <property type="entry name" value="Pol/histidinol_Pase-like"/>
</dbReference>
<dbReference type="InterPro" id="IPR004365">
    <property type="entry name" value="NA-bd_OB_tRNA"/>
</dbReference>
<dbReference type="InterPro" id="IPR004805">
    <property type="entry name" value="DnaE2/DnaE/PolC"/>
</dbReference>
<dbReference type="GO" id="GO:0003887">
    <property type="term" value="F:DNA-directed DNA polymerase activity"/>
    <property type="evidence" value="ECO:0007669"/>
    <property type="project" value="UniProtKB-EC"/>
</dbReference>
<dbReference type="EC" id="2.7.7.7" evidence="3"/>
<dbReference type="InterPro" id="IPR040982">
    <property type="entry name" value="DNA_pol3_finger"/>
</dbReference>
<evidence type="ECO:0000256" key="10">
    <source>
        <dbReference type="ARBA" id="ARBA00049244"/>
    </source>
</evidence>
<sequence>MPFVHLQVKSAYSLLSSAAKLEKLVKKAKQMNYQSLALTDENVMYGTVEFYKLCKQHDIKPIIGLKVEVIADEANETSVVTPLVLLAETNEGYQNLVKISSAIQTKSPQGLPERWLKSYSRGLIAFTSGQTGELEQCVADGRVDEAKLLIKKYESIFGQNSFFLGIHSNWVSEGNSLSTGFVNLGQQLDVPIVAVHHVSYIEKEDLLAYKSLLAIKNGEKFSDDHIDLHSNKEDYLTTPHEMVKTFEQLPDALENTLKIADRCQVDLNLGLTQLPKYPTPNNEPADEYLEQLCIKGLREQFETPNQVYIDRLLYELDVIKRMNFSDYFLIVWDFMKYAHEHNILTGPGRGSAAGSLVAYVLNITGVDPIKHRLLFERFLNPERISMPDIDIDFPDTRRDEMIQYVAEKYGKLHVAQIITFGTLAAKGAIRDVGRVLGASPKETDILSKQIPSKPGTTLQAAINQSQTLQKLINENELYKKIIEIAIKIEGLPRHTSTHAAGVVLSSQPLTNIVPIQNGQQDVYLTQFSMDYLEDLGLLKMDFLGLRNLSLLDNIKKLVEREEGRKIDLAGIPYENKKTFELLAKGDTTGIFQLESEGMRSVLKRLKPTTLEDIVAVNALYRPGPMENIPSFIERKHKRSVIAYLHPDLKPILETTFGVIVYQEQIMEIASKIAGFTLGEADLLRRAVGKKKKDILDKERQHFVKGCIANGYDEQISNDIYDLIVKFANYGFNRSHAVAYSMIAYQLAYLKANYPLYFMAALLTSVIGNDEKIASYIREAKQMGLVLLPPSINDSAFPFLIEKGCIRYSLAAIKNVGVVAIKEIFHGRKVKRYTDLFDFCIRVSMKVVNRRIMEQLVFSGAFDEFAVDRAILLASLDVAIEHAELLTPDSENQFDLFIDDEYSIKPKYIEVEPFKIEEKLKYEKEALGFYFSSHPVELYRDTFQYNGAVLADQLTQYHDKKVLIGAMVVQKRTIRTKKGDAMAFLILGDETGDVDAVLFPQVYAKASESIEIGSILLFSGKVEKRQGKIQLIVQSIRRGEELENKAKKQEIFLKIEDSLQSAHFVQMKDLLKRYKGETPVYLYYDTEKKTVLLPSEFFITPTAECIKSLCKLLGDRNVVLRETADKNR</sequence>
<dbReference type="InterPro" id="IPR029460">
    <property type="entry name" value="DNAPol_HHH"/>
</dbReference>
<feature type="domain" description="Polymerase/histidinol phosphatase N-terminal" evidence="11">
    <location>
        <begin position="4"/>
        <end position="71"/>
    </location>
</feature>
<comment type="function">
    <text evidence="9">DNA polymerase III is a complex, multichain enzyme responsible for most of the replicative synthesis in bacteria. This DNA polymerase also exhibits 3' to 5' exonuclease activity. The alpha chain is the DNA polymerase.</text>
</comment>
<comment type="caution">
    <text evidence="12">The sequence shown here is derived from an EMBL/GenBank/DDBJ whole genome shotgun (WGS) entry which is preliminary data.</text>
</comment>
<comment type="catalytic activity">
    <reaction evidence="10">
        <text>DNA(n) + a 2'-deoxyribonucleoside 5'-triphosphate = DNA(n+1) + diphosphate</text>
        <dbReference type="Rhea" id="RHEA:22508"/>
        <dbReference type="Rhea" id="RHEA-COMP:17339"/>
        <dbReference type="Rhea" id="RHEA-COMP:17340"/>
        <dbReference type="ChEBI" id="CHEBI:33019"/>
        <dbReference type="ChEBI" id="CHEBI:61560"/>
        <dbReference type="ChEBI" id="CHEBI:173112"/>
        <dbReference type="EC" id="2.7.7.7"/>
    </reaction>
</comment>
<dbReference type="InterPro" id="IPR011708">
    <property type="entry name" value="DNA_pol3_alpha_NTPase_dom"/>
</dbReference>
<dbReference type="Pfam" id="PF01336">
    <property type="entry name" value="tRNA_anti-codon"/>
    <property type="match status" value="1"/>
</dbReference>
<dbReference type="Gene3D" id="2.40.50.140">
    <property type="entry name" value="Nucleic acid-binding proteins"/>
    <property type="match status" value="1"/>
</dbReference>
<gene>
    <name evidence="12" type="ORF">J2S19_002287</name>
</gene>
<comment type="subcellular location">
    <subcellularLocation>
        <location evidence="1">Cytoplasm</location>
    </subcellularLocation>
</comment>
<keyword evidence="8" id="KW-0239">DNA-directed DNA polymerase</keyword>
<evidence type="ECO:0000256" key="6">
    <source>
        <dbReference type="ARBA" id="ARBA00022695"/>
    </source>
</evidence>
<dbReference type="NCBIfam" id="NF004226">
    <property type="entry name" value="PRK05673.1"/>
    <property type="match status" value="1"/>
</dbReference>
<organism evidence="12 13">
    <name type="scientific">Metabacillus malikii</name>
    <dbReference type="NCBI Taxonomy" id="1504265"/>
    <lineage>
        <taxon>Bacteria</taxon>
        <taxon>Bacillati</taxon>
        <taxon>Bacillota</taxon>
        <taxon>Bacilli</taxon>
        <taxon>Bacillales</taxon>
        <taxon>Bacillaceae</taxon>
        <taxon>Metabacillus</taxon>
    </lineage>
</organism>
<keyword evidence="7" id="KW-0235">DNA replication</keyword>
<dbReference type="SUPFAM" id="SSF89550">
    <property type="entry name" value="PHP domain-like"/>
    <property type="match status" value="1"/>
</dbReference>
<evidence type="ECO:0000256" key="4">
    <source>
        <dbReference type="ARBA" id="ARBA00019114"/>
    </source>
</evidence>
<keyword evidence="13" id="KW-1185">Reference proteome</keyword>
<protein>
    <recommendedName>
        <fullName evidence="4">DNA polymerase III subunit alpha</fullName>
        <ecNumber evidence="3">2.7.7.7</ecNumber>
    </recommendedName>
</protein>
<evidence type="ECO:0000259" key="11">
    <source>
        <dbReference type="SMART" id="SM00481"/>
    </source>
</evidence>
<dbReference type="InterPro" id="IPR041931">
    <property type="entry name" value="DNA_pol3_alpha_thumb_dom"/>
</dbReference>
<dbReference type="SMART" id="SM00481">
    <property type="entry name" value="POLIIIAc"/>
    <property type="match status" value="1"/>
</dbReference>
<evidence type="ECO:0000256" key="2">
    <source>
        <dbReference type="ARBA" id="ARBA00009496"/>
    </source>
</evidence>
<dbReference type="Proteomes" id="UP001234495">
    <property type="component" value="Unassembled WGS sequence"/>
</dbReference>
<dbReference type="Gene3D" id="1.10.150.870">
    <property type="match status" value="1"/>
</dbReference>
<evidence type="ECO:0000256" key="9">
    <source>
        <dbReference type="ARBA" id="ARBA00025611"/>
    </source>
</evidence>
<evidence type="ECO:0000256" key="7">
    <source>
        <dbReference type="ARBA" id="ARBA00022705"/>
    </source>
</evidence>
<keyword evidence="6 12" id="KW-0548">Nucleotidyltransferase</keyword>
<name>A0ABT9ZFG8_9BACI</name>
<dbReference type="Pfam" id="PF02811">
    <property type="entry name" value="PHP"/>
    <property type="match status" value="1"/>
</dbReference>
<evidence type="ECO:0000256" key="1">
    <source>
        <dbReference type="ARBA" id="ARBA00004496"/>
    </source>
</evidence>
<proteinExistence type="inferred from homology"/>
<dbReference type="Pfam" id="PF17657">
    <property type="entry name" value="DNA_pol3_finger"/>
    <property type="match status" value="1"/>
</dbReference>
<dbReference type="InterPro" id="IPR004013">
    <property type="entry name" value="PHP_dom"/>
</dbReference>
<dbReference type="SUPFAM" id="SSF50249">
    <property type="entry name" value="Nucleic acid-binding proteins"/>
    <property type="match status" value="1"/>
</dbReference>
<evidence type="ECO:0000256" key="3">
    <source>
        <dbReference type="ARBA" id="ARBA00012417"/>
    </source>
</evidence>
<evidence type="ECO:0000313" key="13">
    <source>
        <dbReference type="Proteomes" id="UP001234495"/>
    </source>
</evidence>
<comment type="similarity">
    <text evidence="2">Belongs to the DNA polymerase type-C family. DnaE subfamily.</text>
</comment>
<dbReference type="NCBIfam" id="TIGR00594">
    <property type="entry name" value="polc"/>
    <property type="match status" value="1"/>
</dbReference>
<dbReference type="EMBL" id="JAUSUD010000009">
    <property type="protein sequence ID" value="MDQ0231026.1"/>
    <property type="molecule type" value="Genomic_DNA"/>
</dbReference>
<accession>A0ABT9ZFG8</accession>
<evidence type="ECO:0000256" key="8">
    <source>
        <dbReference type="ARBA" id="ARBA00022932"/>
    </source>
</evidence>
<keyword evidence="5 12" id="KW-0808">Transferase</keyword>
<dbReference type="InterPro" id="IPR012340">
    <property type="entry name" value="NA-bd_OB-fold"/>
</dbReference>
<evidence type="ECO:0000256" key="5">
    <source>
        <dbReference type="ARBA" id="ARBA00022679"/>
    </source>
</evidence>
<dbReference type="NCBIfam" id="NF005298">
    <property type="entry name" value="PRK06826.1"/>
    <property type="match status" value="1"/>
</dbReference>
<dbReference type="Gene3D" id="1.10.10.1600">
    <property type="entry name" value="Bacterial DNA polymerase III alpha subunit, thumb domain"/>
    <property type="match status" value="1"/>
</dbReference>
<dbReference type="PANTHER" id="PTHR32294:SF0">
    <property type="entry name" value="DNA POLYMERASE III SUBUNIT ALPHA"/>
    <property type="match status" value="1"/>
</dbReference>
<reference evidence="12 13" key="1">
    <citation type="submission" date="2023-07" db="EMBL/GenBank/DDBJ databases">
        <title>Genomic Encyclopedia of Type Strains, Phase IV (KMG-IV): sequencing the most valuable type-strain genomes for metagenomic binning, comparative biology and taxonomic classification.</title>
        <authorList>
            <person name="Goeker M."/>
        </authorList>
    </citation>
    <scope>NUCLEOTIDE SEQUENCE [LARGE SCALE GENOMIC DNA]</scope>
    <source>
        <strain evidence="12 13">DSM 29005</strain>
    </source>
</reference>
<dbReference type="RefSeq" id="WP_307341316.1">
    <property type="nucleotide sequence ID" value="NZ_JAUSUD010000009.1"/>
</dbReference>
<dbReference type="Pfam" id="PF07733">
    <property type="entry name" value="DNA_pol3_alpha"/>
    <property type="match status" value="1"/>
</dbReference>